<evidence type="ECO:0000256" key="1">
    <source>
        <dbReference type="ARBA" id="ARBA00012771"/>
    </source>
</evidence>
<dbReference type="CDD" id="cd02440">
    <property type="entry name" value="AdoMet_MTases"/>
    <property type="match status" value="1"/>
</dbReference>
<keyword evidence="8" id="KW-1185">Reference proteome</keyword>
<evidence type="ECO:0000259" key="6">
    <source>
        <dbReference type="Pfam" id="PF05175"/>
    </source>
</evidence>
<dbReference type="Gene3D" id="3.40.50.150">
    <property type="entry name" value="Vaccinia Virus protein VP39"/>
    <property type="match status" value="1"/>
</dbReference>
<dbReference type="PROSITE" id="PS00092">
    <property type="entry name" value="N6_MTASE"/>
    <property type="match status" value="1"/>
</dbReference>
<dbReference type="RefSeq" id="WP_346751818.1">
    <property type="nucleotide sequence ID" value="NZ_JAUJEA010000003.1"/>
</dbReference>
<keyword evidence="4" id="KW-0949">S-adenosyl-L-methionine</keyword>
<evidence type="ECO:0000256" key="2">
    <source>
        <dbReference type="ARBA" id="ARBA00022603"/>
    </source>
</evidence>
<dbReference type="EC" id="2.1.1.297" evidence="1"/>
<dbReference type="GO" id="GO:0032259">
    <property type="term" value="P:methylation"/>
    <property type="evidence" value="ECO:0007669"/>
    <property type="project" value="UniProtKB-KW"/>
</dbReference>
<evidence type="ECO:0000313" key="7">
    <source>
        <dbReference type="EMBL" id="MDN5201790.1"/>
    </source>
</evidence>
<name>A0ABT8KM40_9BACT</name>
<reference evidence="7" key="1">
    <citation type="submission" date="2023-06" db="EMBL/GenBank/DDBJ databases">
        <title>Genomic of Parafulvivirga corallium.</title>
        <authorList>
            <person name="Wang G."/>
        </authorList>
    </citation>
    <scope>NUCLEOTIDE SEQUENCE</scope>
    <source>
        <strain evidence="7">BMA10</strain>
    </source>
</reference>
<comment type="caution">
    <text evidence="7">The sequence shown here is derived from an EMBL/GenBank/DDBJ whole genome shotgun (WGS) entry which is preliminary data.</text>
</comment>
<dbReference type="Gene3D" id="1.10.8.10">
    <property type="entry name" value="DNA helicase RuvA subunit, C-terminal domain"/>
    <property type="match status" value="1"/>
</dbReference>
<dbReference type="SUPFAM" id="SSF53335">
    <property type="entry name" value="S-adenosyl-L-methionine-dependent methyltransferases"/>
    <property type="match status" value="1"/>
</dbReference>
<evidence type="ECO:0000256" key="4">
    <source>
        <dbReference type="ARBA" id="ARBA00022691"/>
    </source>
</evidence>
<dbReference type="Proteomes" id="UP001172082">
    <property type="component" value="Unassembled WGS sequence"/>
</dbReference>
<evidence type="ECO:0000313" key="8">
    <source>
        <dbReference type="Proteomes" id="UP001172082"/>
    </source>
</evidence>
<keyword evidence="3 7" id="KW-0808">Transferase</keyword>
<dbReference type="InterPro" id="IPR007848">
    <property type="entry name" value="Small_mtfrase_dom"/>
</dbReference>
<dbReference type="PANTHER" id="PTHR18895:SF74">
    <property type="entry name" value="MTRF1L RELEASE FACTOR GLUTAMINE METHYLTRANSFERASE"/>
    <property type="match status" value="1"/>
</dbReference>
<accession>A0ABT8KM40</accession>
<dbReference type="NCBIfam" id="TIGR00536">
    <property type="entry name" value="hemK_fam"/>
    <property type="match status" value="1"/>
</dbReference>
<dbReference type="NCBIfam" id="TIGR03534">
    <property type="entry name" value="RF_mod_PrmC"/>
    <property type="match status" value="1"/>
</dbReference>
<protein>
    <recommendedName>
        <fullName evidence="1">peptide chain release factor N(5)-glutamine methyltransferase</fullName>
        <ecNumber evidence="1">2.1.1.297</ecNumber>
    </recommendedName>
</protein>
<gene>
    <name evidence="7" type="primary">prmC</name>
    <name evidence="7" type="ORF">QQ008_10465</name>
</gene>
<proteinExistence type="predicted"/>
<dbReference type="Pfam" id="PF05175">
    <property type="entry name" value="MTS"/>
    <property type="match status" value="1"/>
</dbReference>
<dbReference type="EMBL" id="JAUJEA010000003">
    <property type="protein sequence ID" value="MDN5201790.1"/>
    <property type="molecule type" value="Genomic_DNA"/>
</dbReference>
<dbReference type="GO" id="GO:0102559">
    <property type="term" value="F:peptide chain release factor N(5)-glutamine methyltransferase activity"/>
    <property type="evidence" value="ECO:0007669"/>
    <property type="project" value="UniProtKB-EC"/>
</dbReference>
<sequence length="288" mass="33248">MAQAEIPSSSKQLYHYIFKELDGIVPEREIDSIVYLILEYVWELNRTDVVVDKMVEEVGLKSIELENIIFALKRQEPIQYILGRTEFYGRTFYVDQKALIPRPETEELVDLVIRECVERSPKILDIGTGTGCIPITIKEEILNAEVYGLDVSEDCILLAEKNAVALQSAVIFYQCNILNSQLPVKDLDIIVSNPPYVRESEKSMMSRNVLDYEPHLALFVKDDDPLVFYRSISKHARKNLKKNGKLYFEINEAFGNEVKHLMEQDGFKDVLVVRDMQRKDRIVRGSKI</sequence>
<evidence type="ECO:0000256" key="3">
    <source>
        <dbReference type="ARBA" id="ARBA00022679"/>
    </source>
</evidence>
<evidence type="ECO:0000256" key="5">
    <source>
        <dbReference type="ARBA" id="ARBA00048391"/>
    </source>
</evidence>
<comment type="catalytic activity">
    <reaction evidence="5">
        <text>L-glutaminyl-[peptide chain release factor] + S-adenosyl-L-methionine = N(5)-methyl-L-glutaminyl-[peptide chain release factor] + S-adenosyl-L-homocysteine + H(+)</text>
        <dbReference type="Rhea" id="RHEA:42896"/>
        <dbReference type="Rhea" id="RHEA-COMP:10271"/>
        <dbReference type="Rhea" id="RHEA-COMP:10272"/>
        <dbReference type="ChEBI" id="CHEBI:15378"/>
        <dbReference type="ChEBI" id="CHEBI:30011"/>
        <dbReference type="ChEBI" id="CHEBI:57856"/>
        <dbReference type="ChEBI" id="CHEBI:59789"/>
        <dbReference type="ChEBI" id="CHEBI:61891"/>
        <dbReference type="EC" id="2.1.1.297"/>
    </reaction>
</comment>
<dbReference type="InterPro" id="IPR050320">
    <property type="entry name" value="N5-glutamine_MTase"/>
</dbReference>
<dbReference type="InterPro" id="IPR004556">
    <property type="entry name" value="HemK-like"/>
</dbReference>
<keyword evidence="2 7" id="KW-0489">Methyltransferase</keyword>
<dbReference type="PANTHER" id="PTHR18895">
    <property type="entry name" value="HEMK METHYLTRANSFERASE"/>
    <property type="match status" value="1"/>
</dbReference>
<organism evidence="7 8">
    <name type="scientific">Splendidivirga corallicola</name>
    <dbReference type="NCBI Taxonomy" id="3051826"/>
    <lineage>
        <taxon>Bacteria</taxon>
        <taxon>Pseudomonadati</taxon>
        <taxon>Bacteroidota</taxon>
        <taxon>Cytophagia</taxon>
        <taxon>Cytophagales</taxon>
        <taxon>Splendidivirgaceae</taxon>
        <taxon>Splendidivirga</taxon>
    </lineage>
</organism>
<dbReference type="InterPro" id="IPR029063">
    <property type="entry name" value="SAM-dependent_MTases_sf"/>
</dbReference>
<feature type="domain" description="Methyltransferase small" evidence="6">
    <location>
        <begin position="119"/>
        <end position="203"/>
    </location>
</feature>
<dbReference type="InterPro" id="IPR019874">
    <property type="entry name" value="RF_methyltr_PrmC"/>
</dbReference>
<dbReference type="InterPro" id="IPR002052">
    <property type="entry name" value="DNA_methylase_N6_adenine_CS"/>
</dbReference>